<dbReference type="Proteomes" id="UP001497480">
    <property type="component" value="Unassembled WGS sequence"/>
</dbReference>
<dbReference type="PANTHER" id="PTHR33265">
    <property type="entry name" value="AVR9/CF-9 RAPIDLY ELICITED PROTEIN-RELATED"/>
    <property type="match status" value="1"/>
</dbReference>
<evidence type="ECO:0000313" key="1">
    <source>
        <dbReference type="EMBL" id="CAL0311128.1"/>
    </source>
</evidence>
<dbReference type="Pfam" id="PF05553">
    <property type="entry name" value="DUF761"/>
    <property type="match status" value="1"/>
</dbReference>
<protein>
    <submittedName>
        <fullName evidence="1">Uncharacterized protein</fullName>
    </submittedName>
</protein>
<organism evidence="1 2">
    <name type="scientific">Lupinus luteus</name>
    <name type="common">European yellow lupine</name>
    <dbReference type="NCBI Taxonomy" id="3873"/>
    <lineage>
        <taxon>Eukaryota</taxon>
        <taxon>Viridiplantae</taxon>
        <taxon>Streptophyta</taxon>
        <taxon>Embryophyta</taxon>
        <taxon>Tracheophyta</taxon>
        <taxon>Spermatophyta</taxon>
        <taxon>Magnoliopsida</taxon>
        <taxon>eudicotyledons</taxon>
        <taxon>Gunneridae</taxon>
        <taxon>Pentapetalae</taxon>
        <taxon>rosids</taxon>
        <taxon>fabids</taxon>
        <taxon>Fabales</taxon>
        <taxon>Fabaceae</taxon>
        <taxon>Papilionoideae</taxon>
        <taxon>50 kb inversion clade</taxon>
        <taxon>genistoids sensu lato</taxon>
        <taxon>core genistoids</taxon>
        <taxon>Genisteae</taxon>
        <taxon>Lupinus</taxon>
    </lineage>
</organism>
<sequence>MKNQEVVHRVWTHLRIALLWVRKSGVLKQRVVQKLKCLGHPKTPSMIHNYEHELSFDKTPLFNVKMNGSSYFCFNISCINPEANFDEDFEYDNGRKSSLMGTVHEDEDYCYGYEEEEEIDKRAEEFIAKFYQQMKLQKQNQQ</sequence>
<evidence type="ECO:0000313" key="2">
    <source>
        <dbReference type="Proteomes" id="UP001497480"/>
    </source>
</evidence>
<name>A0AAV1WPA9_LUPLU</name>
<dbReference type="AlphaFoldDB" id="A0AAV1WPA9"/>
<keyword evidence="2" id="KW-1185">Reference proteome</keyword>
<gene>
    <name evidence="1" type="ORF">LLUT_LOCUS12188</name>
</gene>
<dbReference type="InterPro" id="IPR008480">
    <property type="entry name" value="DUF761_pln"/>
</dbReference>
<accession>A0AAV1WPA9</accession>
<dbReference type="PANTHER" id="PTHR33265:SF5">
    <property type="entry name" value="COTTON FIBER PROTEIN"/>
    <property type="match status" value="1"/>
</dbReference>
<dbReference type="EMBL" id="CAXHTB010000008">
    <property type="protein sequence ID" value="CAL0311128.1"/>
    <property type="molecule type" value="Genomic_DNA"/>
</dbReference>
<comment type="caution">
    <text evidence="1">The sequence shown here is derived from an EMBL/GenBank/DDBJ whole genome shotgun (WGS) entry which is preliminary data.</text>
</comment>
<reference evidence="1 2" key="1">
    <citation type="submission" date="2024-03" db="EMBL/GenBank/DDBJ databases">
        <authorList>
            <person name="Martinez-Hernandez J."/>
        </authorList>
    </citation>
    <scope>NUCLEOTIDE SEQUENCE [LARGE SCALE GENOMIC DNA]</scope>
</reference>
<proteinExistence type="predicted"/>